<dbReference type="EMBL" id="JACBKZ010000012">
    <property type="protein sequence ID" value="KAF5936655.1"/>
    <property type="molecule type" value="Genomic_DNA"/>
</dbReference>
<dbReference type="Proteomes" id="UP000593564">
    <property type="component" value="Unassembled WGS sequence"/>
</dbReference>
<dbReference type="GO" id="GO:0006108">
    <property type="term" value="P:malate metabolic process"/>
    <property type="evidence" value="ECO:0007669"/>
    <property type="project" value="TreeGrafter"/>
</dbReference>
<dbReference type="Pfam" id="PF00206">
    <property type="entry name" value="Lyase_1"/>
    <property type="match status" value="1"/>
</dbReference>
<evidence type="ECO:0000313" key="3">
    <source>
        <dbReference type="Proteomes" id="UP000593564"/>
    </source>
</evidence>
<proteinExistence type="predicted"/>
<dbReference type="PANTHER" id="PTHR11444">
    <property type="entry name" value="ASPARTATEAMMONIA/ARGININOSUCCINATE/ADENYLOSUCCINATE LYASE"/>
    <property type="match status" value="1"/>
</dbReference>
<organism evidence="2 3">
    <name type="scientific">Camellia sinensis</name>
    <name type="common">Tea plant</name>
    <name type="synonym">Thea sinensis</name>
    <dbReference type="NCBI Taxonomy" id="4442"/>
    <lineage>
        <taxon>Eukaryota</taxon>
        <taxon>Viridiplantae</taxon>
        <taxon>Streptophyta</taxon>
        <taxon>Embryophyta</taxon>
        <taxon>Tracheophyta</taxon>
        <taxon>Spermatophyta</taxon>
        <taxon>Magnoliopsida</taxon>
        <taxon>eudicotyledons</taxon>
        <taxon>Gunneridae</taxon>
        <taxon>Pentapetalae</taxon>
        <taxon>asterids</taxon>
        <taxon>Ericales</taxon>
        <taxon>Theaceae</taxon>
        <taxon>Camellia</taxon>
    </lineage>
</organism>
<dbReference type="PANTHER" id="PTHR11444:SF1">
    <property type="entry name" value="FUMARATE HYDRATASE, MITOCHONDRIAL"/>
    <property type="match status" value="1"/>
</dbReference>
<keyword evidence="3" id="KW-1185">Reference proteome</keyword>
<reference evidence="3" key="1">
    <citation type="journal article" date="2020" name="Nat. Commun.">
        <title>Genome assembly of wild tea tree DASZ reveals pedigree and selection history of tea varieties.</title>
        <authorList>
            <person name="Zhang W."/>
            <person name="Zhang Y."/>
            <person name="Qiu H."/>
            <person name="Guo Y."/>
            <person name="Wan H."/>
            <person name="Zhang X."/>
            <person name="Scossa F."/>
            <person name="Alseekh S."/>
            <person name="Zhang Q."/>
            <person name="Wang P."/>
            <person name="Xu L."/>
            <person name="Schmidt M.H."/>
            <person name="Jia X."/>
            <person name="Li D."/>
            <person name="Zhu A."/>
            <person name="Guo F."/>
            <person name="Chen W."/>
            <person name="Ni D."/>
            <person name="Usadel B."/>
            <person name="Fernie A.R."/>
            <person name="Wen W."/>
        </authorList>
    </citation>
    <scope>NUCLEOTIDE SEQUENCE [LARGE SCALE GENOMIC DNA]</scope>
    <source>
        <strain evidence="3">cv. G240</strain>
    </source>
</reference>
<feature type="domain" description="Fumarate lyase N-terminal" evidence="1">
    <location>
        <begin position="103"/>
        <end position="147"/>
    </location>
</feature>
<dbReference type="GO" id="GO:0004333">
    <property type="term" value="F:fumarate hydratase activity"/>
    <property type="evidence" value="ECO:0007669"/>
    <property type="project" value="InterPro"/>
</dbReference>
<comment type="caution">
    <text evidence="2">The sequence shown here is derived from an EMBL/GenBank/DDBJ whole genome shotgun (WGS) entry which is preliminary data.</text>
</comment>
<dbReference type="Gene3D" id="1.10.275.10">
    <property type="entry name" value="Fumarase/aspartase (N-terminal domain)"/>
    <property type="match status" value="1"/>
</dbReference>
<dbReference type="InterPro" id="IPR008948">
    <property type="entry name" value="L-Aspartase-like"/>
</dbReference>
<dbReference type="GO" id="GO:0006099">
    <property type="term" value="P:tricarboxylic acid cycle"/>
    <property type="evidence" value="ECO:0007669"/>
    <property type="project" value="TreeGrafter"/>
</dbReference>
<dbReference type="InterPro" id="IPR024083">
    <property type="entry name" value="Fumarase/histidase_N"/>
</dbReference>
<evidence type="ECO:0000313" key="2">
    <source>
        <dbReference type="EMBL" id="KAF5936655.1"/>
    </source>
</evidence>
<sequence length="151" mass="15911">MCNSLFPLLTTFPTTMCNSLFPLLTTFPRFLNDSPPSSIAPSTPFPSLLPPPPSLCAILSFPLATLSLSSLSVGLGGKEGEELTDVQPVSWVGGGKVNIENGLDPSIGKATMQAAQEVAEGKLNDHFPLVVWQTGSGTQSNMNANEVSKHL</sequence>
<reference evidence="2 3" key="2">
    <citation type="submission" date="2020-07" db="EMBL/GenBank/DDBJ databases">
        <title>Genome assembly of wild tea tree DASZ reveals pedigree and selection history of tea varieties.</title>
        <authorList>
            <person name="Zhang W."/>
        </authorList>
    </citation>
    <scope>NUCLEOTIDE SEQUENCE [LARGE SCALE GENOMIC DNA]</scope>
    <source>
        <strain evidence="3">cv. G240</strain>
        <tissue evidence="2">Leaf</tissue>
    </source>
</reference>
<gene>
    <name evidence="2" type="ORF">HYC85_024161</name>
</gene>
<accession>A0A7J7G8M6</accession>
<dbReference type="AlphaFoldDB" id="A0A7J7G8M6"/>
<dbReference type="GO" id="GO:0006106">
    <property type="term" value="P:fumarate metabolic process"/>
    <property type="evidence" value="ECO:0007669"/>
    <property type="project" value="InterPro"/>
</dbReference>
<name>A0A7J7G8M6_CAMSI</name>
<protein>
    <recommendedName>
        <fullName evidence="1">Fumarate lyase N-terminal domain-containing protein</fullName>
    </recommendedName>
</protein>
<dbReference type="SUPFAM" id="SSF48557">
    <property type="entry name" value="L-aspartase-like"/>
    <property type="match status" value="1"/>
</dbReference>
<dbReference type="GO" id="GO:0005739">
    <property type="term" value="C:mitochondrion"/>
    <property type="evidence" value="ECO:0007669"/>
    <property type="project" value="TreeGrafter"/>
</dbReference>
<dbReference type="InterPro" id="IPR022761">
    <property type="entry name" value="Fumarate_lyase_N"/>
</dbReference>
<dbReference type="InterPro" id="IPR005677">
    <property type="entry name" value="Fum_hydII"/>
</dbReference>
<evidence type="ECO:0000259" key="1">
    <source>
        <dbReference type="Pfam" id="PF00206"/>
    </source>
</evidence>